<name>A0A251ZXL0_9PROT</name>
<dbReference type="GO" id="GO:0004642">
    <property type="term" value="F:phosphoribosylformylglycinamidine synthase activity"/>
    <property type="evidence" value="ECO:0007669"/>
    <property type="project" value="UniProtKB-UniRule"/>
</dbReference>
<dbReference type="SUPFAM" id="SSF82697">
    <property type="entry name" value="PurS-like"/>
    <property type="match status" value="1"/>
</dbReference>
<comment type="catalytic activity">
    <reaction evidence="6">
        <text>N(2)-formyl-N(1)-(5-phospho-beta-D-ribosyl)glycinamide + L-glutamine + ATP + H2O = 2-formamido-N(1)-(5-O-phospho-beta-D-ribosyl)acetamidine + L-glutamate + ADP + phosphate + H(+)</text>
        <dbReference type="Rhea" id="RHEA:17129"/>
        <dbReference type="ChEBI" id="CHEBI:15377"/>
        <dbReference type="ChEBI" id="CHEBI:15378"/>
        <dbReference type="ChEBI" id="CHEBI:29985"/>
        <dbReference type="ChEBI" id="CHEBI:30616"/>
        <dbReference type="ChEBI" id="CHEBI:43474"/>
        <dbReference type="ChEBI" id="CHEBI:58359"/>
        <dbReference type="ChEBI" id="CHEBI:147286"/>
        <dbReference type="ChEBI" id="CHEBI:147287"/>
        <dbReference type="ChEBI" id="CHEBI:456216"/>
        <dbReference type="EC" id="6.3.5.3"/>
    </reaction>
</comment>
<dbReference type="RefSeq" id="WP_008853797.1">
    <property type="nucleotide sequence ID" value="NZ_JOPB01000001.1"/>
</dbReference>
<keyword evidence="1 6" id="KW-0963">Cytoplasm</keyword>
<keyword evidence="3 6" id="KW-0547">Nucleotide-binding</keyword>
<dbReference type="Proteomes" id="UP000194946">
    <property type="component" value="Unassembled WGS sequence"/>
</dbReference>
<gene>
    <name evidence="6" type="primary">purS</name>
    <name evidence="7" type="ORF">HK18_02275</name>
</gene>
<dbReference type="HAMAP" id="MF_01926">
    <property type="entry name" value="PurS"/>
    <property type="match status" value="1"/>
</dbReference>
<evidence type="ECO:0000313" key="7">
    <source>
        <dbReference type="EMBL" id="OUI79408.1"/>
    </source>
</evidence>
<dbReference type="GO" id="GO:0005524">
    <property type="term" value="F:ATP binding"/>
    <property type="evidence" value="ECO:0007669"/>
    <property type="project" value="UniProtKB-UniRule"/>
</dbReference>
<dbReference type="PANTHER" id="PTHR34696:SF1">
    <property type="entry name" value="PHOSPHORIBOSYLFORMYLGLYCINAMIDINE SYNTHASE SUBUNIT PURS"/>
    <property type="match status" value="1"/>
</dbReference>
<dbReference type="PANTHER" id="PTHR34696">
    <property type="entry name" value="PHOSPHORIBOSYLFORMYLGLYCINAMIDINE SYNTHASE SUBUNIT PURS"/>
    <property type="match status" value="1"/>
</dbReference>
<evidence type="ECO:0000256" key="5">
    <source>
        <dbReference type="ARBA" id="ARBA00022840"/>
    </source>
</evidence>
<dbReference type="GO" id="GO:0005737">
    <property type="term" value="C:cytoplasm"/>
    <property type="evidence" value="ECO:0007669"/>
    <property type="project" value="UniProtKB-SubCell"/>
</dbReference>
<dbReference type="Gene3D" id="3.30.1280.10">
    <property type="entry name" value="Phosphoribosylformylglycinamidine synthase subunit PurS"/>
    <property type="match status" value="1"/>
</dbReference>
<evidence type="ECO:0000256" key="2">
    <source>
        <dbReference type="ARBA" id="ARBA00022598"/>
    </source>
</evidence>
<evidence type="ECO:0000256" key="4">
    <source>
        <dbReference type="ARBA" id="ARBA00022755"/>
    </source>
</evidence>
<dbReference type="GO" id="GO:0006189">
    <property type="term" value="P:'de novo' IMP biosynthetic process"/>
    <property type="evidence" value="ECO:0007669"/>
    <property type="project" value="UniProtKB-UniRule"/>
</dbReference>
<keyword evidence="5 6" id="KW-0067">ATP-binding</keyword>
<comment type="caution">
    <text evidence="7">The sequence shown here is derived from an EMBL/GenBank/DDBJ whole genome shotgun (WGS) entry which is preliminary data.</text>
</comment>
<accession>A0A251ZXL0</accession>
<comment type="pathway">
    <text evidence="6">Purine metabolism; IMP biosynthesis via de novo pathway; 5-amino-1-(5-phospho-D-ribosyl)imidazole from N(2)-formyl-N(1)-(5-phospho-D-ribosyl)glycinamide: step 1/2.</text>
</comment>
<dbReference type="AlphaFoldDB" id="A0A251ZXL0"/>
<sequence length="80" mass="8884">MKVRLIIMLKQGVLDPQGKAINHALHNLSFTEVQDVRVGRVIDLEVEENSAEKAKARASEMAKELLANGVIEDFQVEVLS</sequence>
<comment type="similarity">
    <text evidence="6">Belongs to the PurS family.</text>
</comment>
<protein>
    <recommendedName>
        <fullName evidence="6">Phosphoribosylformylglycinamidine synthase subunit PurS</fullName>
        <shortName evidence="6">FGAM synthase</shortName>
        <ecNumber evidence="6">6.3.5.3</ecNumber>
    </recommendedName>
    <alternativeName>
        <fullName evidence="6">Formylglycinamide ribonucleotide amidotransferase subunit III</fullName>
        <shortName evidence="6">FGAR amidotransferase III</shortName>
        <shortName evidence="6">FGAR-AT III</shortName>
    </alternativeName>
    <alternativeName>
        <fullName evidence="6">Phosphoribosylformylglycinamidine synthase subunit III</fullName>
    </alternativeName>
</protein>
<evidence type="ECO:0000256" key="6">
    <source>
        <dbReference type="HAMAP-Rule" id="MF_01926"/>
    </source>
</evidence>
<organism evidence="7 8">
    <name type="scientific">Commensalibacter intestini</name>
    <dbReference type="NCBI Taxonomy" id="479936"/>
    <lineage>
        <taxon>Bacteria</taxon>
        <taxon>Pseudomonadati</taxon>
        <taxon>Pseudomonadota</taxon>
        <taxon>Alphaproteobacteria</taxon>
        <taxon>Acetobacterales</taxon>
        <taxon>Acetobacteraceae</taxon>
    </lineage>
</organism>
<dbReference type="InterPro" id="IPR003850">
    <property type="entry name" value="PurS"/>
</dbReference>
<evidence type="ECO:0000313" key="8">
    <source>
        <dbReference type="Proteomes" id="UP000194946"/>
    </source>
</evidence>
<comment type="subunit">
    <text evidence="6">Part of the FGAM synthase complex composed of 1 PurL, 1 PurQ and 2 PurS subunits.</text>
</comment>
<evidence type="ECO:0000256" key="3">
    <source>
        <dbReference type="ARBA" id="ARBA00022741"/>
    </source>
</evidence>
<keyword evidence="8" id="KW-1185">Reference proteome</keyword>
<dbReference type="EC" id="6.3.5.3" evidence="6"/>
<dbReference type="EMBL" id="JOPB01000001">
    <property type="protein sequence ID" value="OUI79408.1"/>
    <property type="molecule type" value="Genomic_DNA"/>
</dbReference>
<dbReference type="InterPro" id="IPR036604">
    <property type="entry name" value="PurS-like_sf"/>
</dbReference>
<dbReference type="NCBIfam" id="NF004630">
    <property type="entry name" value="PRK05974.1"/>
    <property type="match status" value="1"/>
</dbReference>
<keyword evidence="4 6" id="KW-0658">Purine biosynthesis</keyword>
<dbReference type="Pfam" id="PF02700">
    <property type="entry name" value="PurS"/>
    <property type="match status" value="1"/>
</dbReference>
<proteinExistence type="inferred from homology"/>
<reference evidence="8" key="1">
    <citation type="submission" date="2014-06" db="EMBL/GenBank/DDBJ databases">
        <authorList>
            <person name="Winans N.J."/>
            <person name="Newell P.D."/>
            <person name="Douglas A.E."/>
        </authorList>
    </citation>
    <scope>NUCLEOTIDE SEQUENCE [LARGE SCALE GENOMIC DNA]</scope>
    <source>
        <strain evidence="8">DmL_052</strain>
    </source>
</reference>
<keyword evidence="2 6" id="KW-0436">Ligase</keyword>
<dbReference type="NCBIfam" id="TIGR00302">
    <property type="entry name" value="phosphoribosylformylglycinamidine synthase subunit PurS"/>
    <property type="match status" value="1"/>
</dbReference>
<comment type="subcellular location">
    <subcellularLocation>
        <location evidence="6">Cytoplasm</location>
    </subcellularLocation>
</comment>
<evidence type="ECO:0000256" key="1">
    <source>
        <dbReference type="ARBA" id="ARBA00022490"/>
    </source>
</evidence>
<comment type="function">
    <text evidence="6">Part of the phosphoribosylformylglycinamidine synthase complex involved in the purines biosynthetic pathway. Catalyzes the ATP-dependent conversion of formylglycinamide ribonucleotide (FGAR) and glutamine to yield formylglycinamidine ribonucleotide (FGAM) and glutamate. The FGAM synthase complex is composed of three subunits. PurQ produces an ammonia molecule by converting glutamine to glutamate. PurL transfers the ammonia molecule to FGAR to form FGAM in an ATP-dependent manner. PurS interacts with PurQ and PurL and is thought to assist in the transfer of the ammonia molecule from PurQ to PurL.</text>
</comment>
<dbReference type="UniPathway" id="UPA00074">
    <property type="reaction ID" value="UER00128"/>
</dbReference>